<organism evidence="3 4">
    <name type="scientific">Ascaris lumbricoides</name>
    <name type="common">Giant roundworm</name>
    <dbReference type="NCBI Taxonomy" id="6252"/>
    <lineage>
        <taxon>Eukaryota</taxon>
        <taxon>Metazoa</taxon>
        <taxon>Ecdysozoa</taxon>
        <taxon>Nematoda</taxon>
        <taxon>Chromadorea</taxon>
        <taxon>Rhabditida</taxon>
        <taxon>Spirurina</taxon>
        <taxon>Ascaridomorpha</taxon>
        <taxon>Ascaridoidea</taxon>
        <taxon>Ascarididae</taxon>
        <taxon>Ascaris</taxon>
    </lineage>
</organism>
<feature type="domain" description="Potassium channel" evidence="2">
    <location>
        <begin position="11"/>
        <end position="45"/>
    </location>
</feature>
<sequence>MQLDIIAPDRREWHLFNSLNFALALLTTIGHGNQLPETTAGQVLPKIISLFFPWKFEINFQTRFYNHLATAPTLIVLLSVTVTISLGILVIFLVASLLAQRGPNTGKVDDRKIEVPKFEVVVDEGGTSKLAT</sequence>
<keyword evidence="3" id="KW-1185">Reference proteome</keyword>
<dbReference type="WBParaSite" id="ALUE_0001914801-mRNA-1">
    <property type="protein sequence ID" value="ALUE_0001914801-mRNA-1"/>
    <property type="gene ID" value="ALUE_0001914801"/>
</dbReference>
<evidence type="ECO:0000256" key="1">
    <source>
        <dbReference type="SAM" id="Phobius"/>
    </source>
</evidence>
<accession>A0A0M3IK91</accession>
<reference evidence="4" key="1">
    <citation type="submission" date="2017-02" db="UniProtKB">
        <authorList>
            <consortium name="WormBaseParasite"/>
        </authorList>
    </citation>
    <scope>IDENTIFICATION</scope>
</reference>
<name>A0A0M3IK91_ASCLU</name>
<evidence type="ECO:0000313" key="4">
    <source>
        <dbReference type="WBParaSite" id="ALUE_0001914801-mRNA-1"/>
    </source>
</evidence>
<dbReference type="AlphaFoldDB" id="A0A0M3IK91"/>
<keyword evidence="1" id="KW-1133">Transmembrane helix</keyword>
<protein>
    <submittedName>
        <fullName evidence="4">Ion_trans_2 domain-containing protein</fullName>
    </submittedName>
</protein>
<proteinExistence type="predicted"/>
<evidence type="ECO:0000313" key="3">
    <source>
        <dbReference type="Proteomes" id="UP000036681"/>
    </source>
</evidence>
<dbReference type="Proteomes" id="UP000036681">
    <property type="component" value="Unplaced"/>
</dbReference>
<keyword evidence="1" id="KW-0812">Transmembrane</keyword>
<keyword evidence="1" id="KW-0472">Membrane</keyword>
<dbReference type="InterPro" id="IPR013099">
    <property type="entry name" value="K_chnl_dom"/>
</dbReference>
<feature type="transmembrane region" description="Helical" evidence="1">
    <location>
        <begin position="74"/>
        <end position="98"/>
    </location>
</feature>
<evidence type="ECO:0000259" key="2">
    <source>
        <dbReference type="Pfam" id="PF07885"/>
    </source>
</evidence>
<dbReference type="Gene3D" id="1.10.287.70">
    <property type="match status" value="1"/>
</dbReference>
<dbReference type="Pfam" id="PF07885">
    <property type="entry name" value="Ion_trans_2"/>
    <property type="match status" value="1"/>
</dbReference>
<dbReference type="SUPFAM" id="SSF81324">
    <property type="entry name" value="Voltage-gated potassium channels"/>
    <property type="match status" value="1"/>
</dbReference>